<proteinExistence type="predicted"/>
<accession>A0ACB9NPJ4</accession>
<dbReference type="Proteomes" id="UP000828941">
    <property type="component" value="Chromosome 6"/>
</dbReference>
<reference evidence="1 2" key="1">
    <citation type="journal article" date="2022" name="DNA Res.">
        <title>Chromosomal-level genome assembly of the orchid tree Bauhinia variegata (Leguminosae; Cercidoideae) supports the allotetraploid origin hypothesis of Bauhinia.</title>
        <authorList>
            <person name="Zhong Y."/>
            <person name="Chen Y."/>
            <person name="Zheng D."/>
            <person name="Pang J."/>
            <person name="Liu Y."/>
            <person name="Luo S."/>
            <person name="Meng S."/>
            <person name="Qian L."/>
            <person name="Wei D."/>
            <person name="Dai S."/>
            <person name="Zhou R."/>
        </authorList>
    </citation>
    <scope>NUCLEOTIDE SEQUENCE [LARGE SCALE GENOMIC DNA]</scope>
    <source>
        <strain evidence="1">BV-YZ2020</strain>
    </source>
</reference>
<comment type="caution">
    <text evidence="1">The sequence shown here is derived from an EMBL/GenBank/DDBJ whole genome shotgun (WGS) entry which is preliminary data.</text>
</comment>
<gene>
    <name evidence="1" type="ORF">L6164_015163</name>
</gene>
<sequence length="1180" mass="133008">MEEVAEYQDEVLLRRLQESLNAQPDNASLHYDMGLFLWEKRRETKEKAAEHFVISVKLNPNNGDCFKYLGHYYRGVSIDIQRAIKCYQRAVALNPDDFDSGEALCNLLDEGRKESLELSVCQEASEKSPRAFWAFRRLGYLQVHRKKWSDAVQSLQHAIRGYPTCAHLWEALGLSYQRLGRFTAAIKSYGRAIELDNTMVFALVESGNIYLALGSYKKGVEHYRQALEILPQCVSAHYGLASGLLGLAKYCINLGAYKWGSSYLEEAAEVARASTYFAKNISCIWKLHGDIQLAYAKCYPWIEENQKLESDKEAFNASVLAWRKMCFSAATYARISYQRALHLAPWQANIYVDIAITSDLICSFNRNYKKDSNAWQLSEKMTMGALLLESDNYEFWVALGCLSHHNALKQHALIRGLQLNVSLAVGWGYLGKLYRKEDEMLLARQSFDHARSIDPGLALPWASMSAESQPGDSAPDEAFESCLRAVQIMPLAEFQIGLAKLALLTGHLSSSQVYGAIQQAVQRSPQYPELHNLNGLVCEARKDYRSAVASYRLARHAIDTSLGDVSKTQIRDVSINLARSLSKAGNAADALQECENLKKEGLLDAKDFQVYALSLWQCGQNDLALTVAKNLGASLSYMEKASAATSICFICRLLYIMCGLDAVITAILKMPKELFQDSKVCFVMSAIHALDEQNRLGFVVSSSRYILTSNEEITGMHFLIALGKLVKNGSEDCLGVQSGLAHLRKALHMYPSSDLMRNMLGYLLLSSKGLNSCHVATRCCKQDPLDLSDQEGLKSVSDICGAGTVACYVIGNSNPKFTLPTCTKQFPCHVGAIRYLQRCFHQKPWNHNAGYLLVLHNLQRAREERFPYHLCVILNRLIVVALSNELYCKEEMLSQYRQFQLLLCASEISLQFGNQVACITHAKRASEIVLPDGYLFFAHLLLCRVYALKDDRLSLQKEYMRCLELKTDCYIGWICLKLMESRYQLQIDSNNVDLNFAACLKRGGNLWNVWMAVYLLVRGLISLQNCDLLSAEEFAGQACLLAGSEGCSHLCHGAICMELGRQYHDSHFLSRAVKSLTKVHEYSVIPLPLASIVLAQAEGSFGSKEKWDRNLRLEWSTWPPEMKPAELFFQMHLLARNMEVGSRTPSGMESSRSPQRWVVRAIHMNPSCMRYWRVLQKLLE</sequence>
<protein>
    <submittedName>
        <fullName evidence="1">Uncharacterized protein</fullName>
    </submittedName>
</protein>
<keyword evidence="2" id="KW-1185">Reference proteome</keyword>
<dbReference type="EMBL" id="CM039431">
    <property type="protein sequence ID" value="KAI4336665.1"/>
    <property type="molecule type" value="Genomic_DNA"/>
</dbReference>
<evidence type="ECO:0000313" key="1">
    <source>
        <dbReference type="EMBL" id="KAI4336665.1"/>
    </source>
</evidence>
<name>A0ACB9NPJ4_BAUVA</name>
<organism evidence="1 2">
    <name type="scientific">Bauhinia variegata</name>
    <name type="common">Purple orchid tree</name>
    <name type="synonym">Phanera variegata</name>
    <dbReference type="NCBI Taxonomy" id="167791"/>
    <lineage>
        <taxon>Eukaryota</taxon>
        <taxon>Viridiplantae</taxon>
        <taxon>Streptophyta</taxon>
        <taxon>Embryophyta</taxon>
        <taxon>Tracheophyta</taxon>
        <taxon>Spermatophyta</taxon>
        <taxon>Magnoliopsida</taxon>
        <taxon>eudicotyledons</taxon>
        <taxon>Gunneridae</taxon>
        <taxon>Pentapetalae</taxon>
        <taxon>rosids</taxon>
        <taxon>fabids</taxon>
        <taxon>Fabales</taxon>
        <taxon>Fabaceae</taxon>
        <taxon>Cercidoideae</taxon>
        <taxon>Cercideae</taxon>
        <taxon>Bauhiniinae</taxon>
        <taxon>Bauhinia</taxon>
    </lineage>
</organism>
<evidence type="ECO:0000313" key="2">
    <source>
        <dbReference type="Proteomes" id="UP000828941"/>
    </source>
</evidence>